<dbReference type="SMART" id="SM00493">
    <property type="entry name" value="TOPRIM"/>
    <property type="match status" value="1"/>
</dbReference>
<dbReference type="SUPFAM" id="SSF110455">
    <property type="entry name" value="Toprim domain"/>
    <property type="match status" value="1"/>
</dbReference>
<dbReference type="Proteomes" id="UP000602284">
    <property type="component" value="Unassembled WGS sequence"/>
</dbReference>
<reference evidence="2 3" key="1">
    <citation type="submission" date="2021-01" db="EMBL/GenBank/DDBJ databases">
        <title>Tumebacillus sp. strain ITR2 16S ribosomal RNA gene Genome sequencing and assembly.</title>
        <authorList>
            <person name="Kang M."/>
        </authorList>
    </citation>
    <scope>NUCLEOTIDE SEQUENCE [LARGE SCALE GENOMIC DNA]</scope>
    <source>
        <strain evidence="2 3">ITR2</strain>
    </source>
</reference>
<dbReference type="EMBL" id="JAEQNB010000001">
    <property type="protein sequence ID" value="MBL0385311.1"/>
    <property type="molecule type" value="Genomic_DNA"/>
</dbReference>
<evidence type="ECO:0000259" key="1">
    <source>
        <dbReference type="SMART" id="SM00493"/>
    </source>
</evidence>
<sequence>MSHPPRILVVEGKTDRTRLLQVLTEPVEFVLTYGTMSDDKLEALIWPLVDEDDVYILVDADGPGNKLRTILKRELPNARHLYTRRLYREVATTPLEHLAEILHREHFEVRAELLPENRPPEGKQT</sequence>
<organism evidence="2 3">
    <name type="scientific">Tumebacillus amylolyticus</name>
    <dbReference type="NCBI Taxonomy" id="2801339"/>
    <lineage>
        <taxon>Bacteria</taxon>
        <taxon>Bacillati</taxon>
        <taxon>Bacillota</taxon>
        <taxon>Bacilli</taxon>
        <taxon>Bacillales</taxon>
        <taxon>Alicyclobacillaceae</taxon>
        <taxon>Tumebacillus</taxon>
    </lineage>
</organism>
<gene>
    <name evidence="2" type="ORF">JJB07_01515</name>
</gene>
<evidence type="ECO:0000313" key="2">
    <source>
        <dbReference type="EMBL" id="MBL0385311.1"/>
    </source>
</evidence>
<comment type="caution">
    <text evidence="2">The sequence shown here is derived from an EMBL/GenBank/DDBJ whole genome shotgun (WGS) entry which is preliminary data.</text>
</comment>
<name>A0ABS1J4W3_9BACL</name>
<protein>
    <recommendedName>
        <fullName evidence="1">Toprim domain-containing protein</fullName>
    </recommendedName>
</protein>
<proteinExistence type="predicted"/>
<dbReference type="RefSeq" id="WP_201630534.1">
    <property type="nucleotide sequence ID" value="NZ_JAEQNB010000001.1"/>
</dbReference>
<feature type="domain" description="Toprim" evidence="1">
    <location>
        <begin position="5"/>
        <end position="80"/>
    </location>
</feature>
<dbReference type="PANTHER" id="PTHR39156:SF2">
    <property type="entry name" value="DNA PRIMASE (BACTERIAL TYPE) AND SMALL PRIMASE-LIKE PROTEINS"/>
    <property type="match status" value="1"/>
</dbReference>
<keyword evidence="3" id="KW-1185">Reference proteome</keyword>
<dbReference type="InterPro" id="IPR006171">
    <property type="entry name" value="TOPRIM_dom"/>
</dbReference>
<evidence type="ECO:0000313" key="3">
    <source>
        <dbReference type="Proteomes" id="UP000602284"/>
    </source>
</evidence>
<dbReference type="PANTHER" id="PTHR39156">
    <property type="entry name" value="RIBONUCLEASE M5"/>
    <property type="match status" value="1"/>
</dbReference>
<dbReference type="Gene3D" id="3.40.1360.10">
    <property type="match status" value="1"/>
</dbReference>
<accession>A0ABS1J4W3</accession>